<dbReference type="OrthoDB" id="10325285at2759"/>
<dbReference type="Proteomes" id="UP000825935">
    <property type="component" value="Chromosome 10"/>
</dbReference>
<accession>A0A8T2U760</accession>
<reference evidence="2" key="1">
    <citation type="submission" date="2021-08" db="EMBL/GenBank/DDBJ databases">
        <title>WGS assembly of Ceratopteris richardii.</title>
        <authorList>
            <person name="Marchant D.B."/>
            <person name="Chen G."/>
            <person name="Jenkins J."/>
            <person name="Shu S."/>
            <person name="Leebens-Mack J."/>
            <person name="Grimwood J."/>
            <person name="Schmutz J."/>
            <person name="Soltis P."/>
            <person name="Soltis D."/>
            <person name="Chen Z.-H."/>
        </authorList>
    </citation>
    <scope>NUCLEOTIDE SEQUENCE</scope>
    <source>
        <strain evidence="2">Whitten #5841</strain>
        <tissue evidence="2">Leaf</tissue>
    </source>
</reference>
<comment type="caution">
    <text evidence="2">The sequence shown here is derived from an EMBL/GenBank/DDBJ whole genome shotgun (WGS) entry which is preliminary data.</text>
</comment>
<evidence type="ECO:0000313" key="2">
    <source>
        <dbReference type="EMBL" id="KAH7428379.1"/>
    </source>
</evidence>
<name>A0A8T2U760_CERRI</name>
<evidence type="ECO:0000313" key="3">
    <source>
        <dbReference type="Proteomes" id="UP000825935"/>
    </source>
</evidence>
<dbReference type="EMBL" id="CM035415">
    <property type="protein sequence ID" value="KAH7428379.1"/>
    <property type="molecule type" value="Genomic_DNA"/>
</dbReference>
<proteinExistence type="predicted"/>
<evidence type="ECO:0000256" key="1">
    <source>
        <dbReference type="SAM" id="MobiDB-lite"/>
    </source>
</evidence>
<dbReference type="AlphaFoldDB" id="A0A8T2U760"/>
<feature type="region of interest" description="Disordered" evidence="1">
    <location>
        <begin position="211"/>
        <end position="238"/>
    </location>
</feature>
<protein>
    <submittedName>
        <fullName evidence="2">Uncharacterized protein</fullName>
    </submittedName>
</protein>
<feature type="region of interest" description="Disordered" evidence="1">
    <location>
        <begin position="288"/>
        <end position="317"/>
    </location>
</feature>
<feature type="compositionally biased region" description="Polar residues" evidence="1">
    <location>
        <begin position="223"/>
        <end position="234"/>
    </location>
</feature>
<organism evidence="2 3">
    <name type="scientific">Ceratopteris richardii</name>
    <name type="common">Triangle waterfern</name>
    <dbReference type="NCBI Taxonomy" id="49495"/>
    <lineage>
        <taxon>Eukaryota</taxon>
        <taxon>Viridiplantae</taxon>
        <taxon>Streptophyta</taxon>
        <taxon>Embryophyta</taxon>
        <taxon>Tracheophyta</taxon>
        <taxon>Polypodiopsida</taxon>
        <taxon>Polypodiidae</taxon>
        <taxon>Polypodiales</taxon>
        <taxon>Pteridineae</taxon>
        <taxon>Pteridaceae</taxon>
        <taxon>Parkerioideae</taxon>
        <taxon>Ceratopteris</taxon>
    </lineage>
</organism>
<feature type="compositionally biased region" description="Basic and acidic residues" evidence="1">
    <location>
        <begin position="288"/>
        <end position="305"/>
    </location>
</feature>
<keyword evidence="3" id="KW-1185">Reference proteome</keyword>
<gene>
    <name evidence="2" type="ORF">KP509_10G089700</name>
</gene>
<sequence>MAMAMMPGRVLRPRTAEWQNRVKRLWGYRRDAFHEKSRLNSASSHPASHRCFTARSAPELRRFSDRIVKPFFPPNPRPSFSLANSSRSFSKPSTPSYKIPAWKEDVVPVPLGLVTQTQSRLLMGLVSKGSDAFLEQLHHPHKIGTNFQLLKLSPRLSGFGGKLLPPSSHEQLLKEQLRRRAALGTAGNVAFGRSNYASFLARNNGRFVRKSAGQPRNSIIPDPSSSVRPSGVKTTDTRKDTLSISKFNNNVVAFTLPPKQEDVLTGNAYAERRILSARSSRRESFFDNIHSDGRVHSASTRRESHSGNARGEQQDRH</sequence>